<evidence type="ECO:0000313" key="1">
    <source>
        <dbReference type="EMBL" id="PCI95533.1"/>
    </source>
</evidence>
<dbReference type="EMBL" id="NVUU01000016">
    <property type="protein sequence ID" value="PCI95533.1"/>
    <property type="molecule type" value="Genomic_DNA"/>
</dbReference>
<dbReference type="InterPro" id="IPR010419">
    <property type="entry name" value="CO_DH_gsu"/>
</dbReference>
<dbReference type="SUPFAM" id="SSF55961">
    <property type="entry name" value="Bet v1-like"/>
    <property type="match status" value="1"/>
</dbReference>
<dbReference type="Pfam" id="PF06240">
    <property type="entry name" value="COXG"/>
    <property type="match status" value="1"/>
</dbReference>
<evidence type="ECO:0000313" key="2">
    <source>
        <dbReference type="Proteomes" id="UP000217838"/>
    </source>
</evidence>
<organism evidence="1 2">
    <name type="scientific">Aerophobetes bacterium</name>
    <dbReference type="NCBI Taxonomy" id="2030807"/>
    <lineage>
        <taxon>Bacteria</taxon>
        <taxon>Candidatus Aerophobota</taxon>
    </lineage>
</organism>
<protein>
    <submittedName>
        <fullName evidence="1">Carbon monoxide dehydrogenase</fullName>
    </submittedName>
</protein>
<gene>
    <name evidence="1" type="ORF">COB11_02005</name>
</gene>
<dbReference type="Gene3D" id="3.30.530.20">
    <property type="match status" value="1"/>
</dbReference>
<dbReference type="Proteomes" id="UP000217838">
    <property type="component" value="Unassembled WGS sequence"/>
</dbReference>
<sequence length="36" mass="4025">MDIGGEYMVPASREVVWEMLNDPEVLAQCIPGCEEL</sequence>
<comment type="caution">
    <text evidence="1">The sequence shown here is derived from an EMBL/GenBank/DDBJ whole genome shotgun (WGS) entry which is preliminary data.</text>
</comment>
<dbReference type="InterPro" id="IPR023393">
    <property type="entry name" value="START-like_dom_sf"/>
</dbReference>
<accession>A0A2A4YL18</accession>
<name>A0A2A4YL18_UNCAE</name>
<dbReference type="AlphaFoldDB" id="A0A2A4YL18"/>
<proteinExistence type="predicted"/>
<reference evidence="2" key="1">
    <citation type="submission" date="2017-08" db="EMBL/GenBank/DDBJ databases">
        <title>A dynamic microbial community with high functional redundancy inhabits the cold, oxic subseafloor aquifer.</title>
        <authorList>
            <person name="Tully B.J."/>
            <person name="Wheat C.G."/>
            <person name="Glazer B.T."/>
            <person name="Huber J.A."/>
        </authorList>
    </citation>
    <scope>NUCLEOTIDE SEQUENCE [LARGE SCALE GENOMIC DNA]</scope>
</reference>
<feature type="non-terminal residue" evidence="1">
    <location>
        <position position="36"/>
    </location>
</feature>